<comment type="caution">
    <text evidence="1">The sequence shown here is derived from an EMBL/GenBank/DDBJ whole genome shotgun (WGS) entry which is preliminary data.</text>
</comment>
<organism evidence="1 2">
    <name type="scientific">Cuscuta europaea</name>
    <name type="common">European dodder</name>
    <dbReference type="NCBI Taxonomy" id="41803"/>
    <lineage>
        <taxon>Eukaryota</taxon>
        <taxon>Viridiplantae</taxon>
        <taxon>Streptophyta</taxon>
        <taxon>Embryophyta</taxon>
        <taxon>Tracheophyta</taxon>
        <taxon>Spermatophyta</taxon>
        <taxon>Magnoliopsida</taxon>
        <taxon>eudicotyledons</taxon>
        <taxon>Gunneridae</taxon>
        <taxon>Pentapetalae</taxon>
        <taxon>asterids</taxon>
        <taxon>lamiids</taxon>
        <taxon>Solanales</taxon>
        <taxon>Convolvulaceae</taxon>
        <taxon>Cuscuteae</taxon>
        <taxon>Cuscuta</taxon>
        <taxon>Cuscuta subgen. Cuscuta</taxon>
    </lineage>
</organism>
<dbReference type="AlphaFoldDB" id="A0A9P0ZPY6"/>
<dbReference type="Proteomes" id="UP001152484">
    <property type="component" value="Unassembled WGS sequence"/>
</dbReference>
<protein>
    <submittedName>
        <fullName evidence="1">Uncharacterized protein</fullName>
    </submittedName>
</protein>
<proteinExistence type="predicted"/>
<gene>
    <name evidence="1" type="ORF">CEURO_LOCUS18920</name>
</gene>
<evidence type="ECO:0000313" key="1">
    <source>
        <dbReference type="EMBL" id="CAH9110563.1"/>
    </source>
</evidence>
<accession>A0A9P0ZPY6</accession>
<keyword evidence="2" id="KW-1185">Reference proteome</keyword>
<reference evidence="1" key="1">
    <citation type="submission" date="2022-07" db="EMBL/GenBank/DDBJ databases">
        <authorList>
            <person name="Macas J."/>
            <person name="Novak P."/>
            <person name="Neumann P."/>
        </authorList>
    </citation>
    <scope>NUCLEOTIDE SEQUENCE</scope>
</reference>
<sequence length="30" mass="3555">MTTSKHTARLGLCKLFQIWFDVVSYIVYFS</sequence>
<name>A0A9P0ZPY6_CUSEU</name>
<evidence type="ECO:0000313" key="2">
    <source>
        <dbReference type="Proteomes" id="UP001152484"/>
    </source>
</evidence>
<dbReference type="EMBL" id="CAMAPE010000053">
    <property type="protein sequence ID" value="CAH9110563.1"/>
    <property type="molecule type" value="Genomic_DNA"/>
</dbReference>